<dbReference type="HOGENOM" id="CLU_2280216_0_0_1"/>
<dbReference type="PANTHER" id="PTHR10694:SF129">
    <property type="entry name" value="LYSINE-SPECIFIC DEMETHYLASE 4B-RELATED"/>
    <property type="match status" value="1"/>
</dbReference>
<dbReference type="OrthoDB" id="9547406at2759"/>
<dbReference type="Gene3D" id="2.60.120.650">
    <property type="entry name" value="Cupin"/>
    <property type="match status" value="1"/>
</dbReference>
<sequence length="102" mass="11692">MWVEVSYKYQNQVRALMKVKYPELFKACPDADLHKTMVLLPQELLVANIPFRTLKQLPGDYVITLPAGLHFVKNSGSNIAEATNYVSEDWVEHRKTFPRGNA</sequence>
<dbReference type="Pfam" id="PF02373">
    <property type="entry name" value="JmjC"/>
    <property type="match status" value="1"/>
</dbReference>
<dbReference type="FunFam" id="2.60.120.650:FF:000117">
    <property type="entry name" value="Uncharacterized protein"/>
    <property type="match status" value="1"/>
</dbReference>
<reference evidence="2 3" key="1">
    <citation type="journal article" date="2011" name="Science">
        <title>The ecoresponsive genome of Daphnia pulex.</title>
        <authorList>
            <person name="Colbourne J.K."/>
            <person name="Pfrender M.E."/>
            <person name="Gilbert D."/>
            <person name="Thomas W.K."/>
            <person name="Tucker A."/>
            <person name="Oakley T.H."/>
            <person name="Tokishita S."/>
            <person name="Aerts A."/>
            <person name="Arnold G.J."/>
            <person name="Basu M.K."/>
            <person name="Bauer D.J."/>
            <person name="Caceres C.E."/>
            <person name="Carmel L."/>
            <person name="Casola C."/>
            <person name="Choi J.H."/>
            <person name="Detter J.C."/>
            <person name="Dong Q."/>
            <person name="Dusheyko S."/>
            <person name="Eads B.D."/>
            <person name="Frohlich T."/>
            <person name="Geiler-Samerotte K.A."/>
            <person name="Gerlach D."/>
            <person name="Hatcher P."/>
            <person name="Jogdeo S."/>
            <person name="Krijgsveld J."/>
            <person name="Kriventseva E.V."/>
            <person name="Kultz D."/>
            <person name="Laforsch C."/>
            <person name="Lindquist E."/>
            <person name="Lopez J."/>
            <person name="Manak J.R."/>
            <person name="Muller J."/>
            <person name="Pangilinan J."/>
            <person name="Patwardhan R.P."/>
            <person name="Pitluck S."/>
            <person name="Pritham E.J."/>
            <person name="Rechtsteiner A."/>
            <person name="Rho M."/>
            <person name="Rogozin I.B."/>
            <person name="Sakarya O."/>
            <person name="Salamov A."/>
            <person name="Schaack S."/>
            <person name="Shapiro H."/>
            <person name="Shiga Y."/>
            <person name="Skalitzky C."/>
            <person name="Smith Z."/>
            <person name="Souvorov A."/>
            <person name="Sung W."/>
            <person name="Tang Z."/>
            <person name="Tsuchiya D."/>
            <person name="Tu H."/>
            <person name="Vos H."/>
            <person name="Wang M."/>
            <person name="Wolf Y.I."/>
            <person name="Yamagata H."/>
            <person name="Yamada T."/>
            <person name="Ye Y."/>
            <person name="Shaw J.R."/>
            <person name="Andrews J."/>
            <person name="Crease T.J."/>
            <person name="Tang H."/>
            <person name="Lucas S.M."/>
            <person name="Robertson H.M."/>
            <person name="Bork P."/>
            <person name="Koonin E.V."/>
            <person name="Zdobnov E.M."/>
            <person name="Grigoriev I.V."/>
            <person name="Lynch M."/>
            <person name="Boore J.L."/>
        </authorList>
    </citation>
    <scope>NUCLEOTIDE SEQUENCE [LARGE SCALE GENOMIC DNA]</scope>
</reference>
<dbReference type="SUPFAM" id="SSF51197">
    <property type="entry name" value="Clavaminate synthase-like"/>
    <property type="match status" value="1"/>
</dbReference>
<organism evidence="2 3">
    <name type="scientific">Daphnia pulex</name>
    <name type="common">Water flea</name>
    <dbReference type="NCBI Taxonomy" id="6669"/>
    <lineage>
        <taxon>Eukaryota</taxon>
        <taxon>Metazoa</taxon>
        <taxon>Ecdysozoa</taxon>
        <taxon>Arthropoda</taxon>
        <taxon>Crustacea</taxon>
        <taxon>Branchiopoda</taxon>
        <taxon>Diplostraca</taxon>
        <taxon>Cladocera</taxon>
        <taxon>Anomopoda</taxon>
        <taxon>Daphniidae</taxon>
        <taxon>Daphnia</taxon>
    </lineage>
</organism>
<feature type="domain" description="JmjC" evidence="1">
    <location>
        <begin position="2"/>
        <end position="84"/>
    </location>
</feature>
<dbReference type="EMBL" id="GL732566">
    <property type="protein sequence ID" value="EFX76909.1"/>
    <property type="molecule type" value="Genomic_DNA"/>
</dbReference>
<evidence type="ECO:0000313" key="2">
    <source>
        <dbReference type="EMBL" id="EFX76909.1"/>
    </source>
</evidence>
<dbReference type="Proteomes" id="UP000000305">
    <property type="component" value="Unassembled WGS sequence"/>
</dbReference>
<protein>
    <recommendedName>
        <fullName evidence="1">JmjC domain-containing protein</fullName>
    </recommendedName>
</protein>
<name>E9GUM8_DAPPU</name>
<dbReference type="AlphaFoldDB" id="E9GUM8"/>
<dbReference type="PANTHER" id="PTHR10694">
    <property type="entry name" value="LYSINE-SPECIFIC DEMETHYLASE"/>
    <property type="match status" value="1"/>
</dbReference>
<evidence type="ECO:0000313" key="3">
    <source>
        <dbReference type="Proteomes" id="UP000000305"/>
    </source>
</evidence>
<dbReference type="KEGG" id="dpx:DAPPUDRAFT_248425"/>
<evidence type="ECO:0000259" key="1">
    <source>
        <dbReference type="Pfam" id="PF02373"/>
    </source>
</evidence>
<dbReference type="InParanoid" id="E9GUM8"/>
<gene>
    <name evidence="2" type="ORF">DAPPUDRAFT_248425</name>
</gene>
<dbReference type="eggNOG" id="KOG0958">
    <property type="taxonomic scope" value="Eukaryota"/>
</dbReference>
<dbReference type="PhylomeDB" id="E9GUM8"/>
<keyword evidence="3" id="KW-1185">Reference proteome</keyword>
<proteinExistence type="predicted"/>
<accession>E9GUM8</accession>
<dbReference type="InterPro" id="IPR003347">
    <property type="entry name" value="JmjC_dom"/>
</dbReference>